<accession>A0ABN6MBH5</accession>
<dbReference type="InterPro" id="IPR005325">
    <property type="entry name" value="DUF308_memb"/>
</dbReference>
<dbReference type="Pfam" id="PF03729">
    <property type="entry name" value="DUF308"/>
    <property type="match status" value="1"/>
</dbReference>
<keyword evidence="1" id="KW-0472">Membrane</keyword>
<gene>
    <name evidence="2" type="ORF">CE91St30_03070</name>
</gene>
<evidence type="ECO:0000256" key="1">
    <source>
        <dbReference type="SAM" id="Phobius"/>
    </source>
</evidence>
<organism evidence="2 3">
    <name type="scientific">Raoultibacter timonensis</name>
    <dbReference type="NCBI Taxonomy" id="1907662"/>
    <lineage>
        <taxon>Bacteria</taxon>
        <taxon>Bacillati</taxon>
        <taxon>Actinomycetota</taxon>
        <taxon>Coriobacteriia</taxon>
        <taxon>Eggerthellales</taxon>
        <taxon>Eggerthellaceae</taxon>
        <taxon>Raoultibacter</taxon>
    </lineage>
</organism>
<sequence>MTEVRSIKELRSQSKAGKLSIIALLFLPLIGLLCLFWPEESAHYLPYVLGAVMILSGAAGIVVAAGKELKGRGEDGGKFAAAKRDENREATEPYLGREETIETADVGEEGHRSSRSVGTAIVMCVLGGVILVHGSSSISFVGVMWGLLGLYKAGEEFDEIIHRIRGGHRFVFKLAFSIFELVLAVLLILHPFANIDHHMILLGLELITYPFKIDRADSGKFTLEAEA</sequence>
<keyword evidence="1" id="KW-1133">Transmembrane helix</keyword>
<protein>
    <submittedName>
        <fullName evidence="2">Uncharacterized protein</fullName>
    </submittedName>
</protein>
<feature type="transmembrane region" description="Helical" evidence="1">
    <location>
        <begin position="170"/>
        <end position="189"/>
    </location>
</feature>
<reference evidence="2 3" key="1">
    <citation type="submission" date="2022-01" db="EMBL/GenBank/DDBJ databases">
        <title>Novel bile acid biosynthetic pathways are enriched in the microbiome of centenarians.</title>
        <authorList>
            <person name="Sato Y."/>
            <person name="Atarashi K."/>
            <person name="Plichta R.D."/>
            <person name="Arai Y."/>
            <person name="Sasajima S."/>
            <person name="Kearney M.S."/>
            <person name="Suda W."/>
            <person name="Takeshita K."/>
            <person name="Sasaki T."/>
            <person name="Okamoto S."/>
            <person name="Skelly N.A."/>
            <person name="Okamura Y."/>
            <person name="Vlamakis H."/>
            <person name="Li Y."/>
            <person name="Tanoue T."/>
            <person name="Takei H."/>
            <person name="Nittono H."/>
            <person name="Narushima S."/>
            <person name="Irie J."/>
            <person name="Itoh H."/>
            <person name="Moriya K."/>
            <person name="Sugiura Y."/>
            <person name="Suematsu M."/>
            <person name="Moritoki N."/>
            <person name="Shibata S."/>
            <person name="Littman R.D."/>
            <person name="Fischbach A.M."/>
            <person name="Uwamino Y."/>
            <person name="Inoue T."/>
            <person name="Honda A."/>
            <person name="Hattori M."/>
            <person name="Murai T."/>
            <person name="Xavier J.R."/>
            <person name="Hirose N."/>
            <person name="Honda K."/>
        </authorList>
    </citation>
    <scope>NUCLEOTIDE SEQUENCE [LARGE SCALE GENOMIC DNA]</scope>
    <source>
        <strain evidence="2 3">CE91-St30</strain>
    </source>
</reference>
<feature type="transmembrane region" description="Helical" evidence="1">
    <location>
        <begin position="21"/>
        <end position="38"/>
    </location>
</feature>
<proteinExistence type="predicted"/>
<evidence type="ECO:0000313" key="3">
    <source>
        <dbReference type="Proteomes" id="UP001320544"/>
    </source>
</evidence>
<dbReference type="RefSeq" id="WP_244411493.1">
    <property type="nucleotide sequence ID" value="NZ_AP025564.1"/>
</dbReference>
<feature type="transmembrane region" description="Helical" evidence="1">
    <location>
        <begin position="120"/>
        <end position="150"/>
    </location>
</feature>
<dbReference type="Proteomes" id="UP001320544">
    <property type="component" value="Chromosome"/>
</dbReference>
<keyword evidence="3" id="KW-1185">Reference proteome</keyword>
<name>A0ABN6MBH5_9ACTN</name>
<dbReference type="EMBL" id="AP025564">
    <property type="protein sequence ID" value="BDE94974.1"/>
    <property type="molecule type" value="Genomic_DNA"/>
</dbReference>
<keyword evidence="1" id="KW-0812">Transmembrane</keyword>
<evidence type="ECO:0000313" key="2">
    <source>
        <dbReference type="EMBL" id="BDE94974.1"/>
    </source>
</evidence>
<feature type="transmembrane region" description="Helical" evidence="1">
    <location>
        <begin position="44"/>
        <end position="65"/>
    </location>
</feature>